<evidence type="ECO:0000313" key="3">
    <source>
        <dbReference type="EMBL" id="OYD15361.1"/>
    </source>
</evidence>
<gene>
    <name evidence="3" type="ORF">CH333_05910</name>
</gene>
<reference evidence="3 4" key="1">
    <citation type="submission" date="2017-07" db="EMBL/GenBank/DDBJ databases">
        <title>Recovery of genomes from metagenomes via a dereplication, aggregation, and scoring strategy.</title>
        <authorList>
            <person name="Sieber C.M."/>
            <person name="Probst A.J."/>
            <person name="Sharrar A."/>
            <person name="Thomas B.C."/>
            <person name="Hess M."/>
            <person name="Tringe S.G."/>
            <person name="Banfield J.F."/>
        </authorList>
    </citation>
    <scope>NUCLEOTIDE SEQUENCE [LARGE SCALE GENOMIC DNA]</scope>
    <source>
        <strain evidence="3">JGI_Cruoil_03_44_89</strain>
    </source>
</reference>
<dbReference type="Pfam" id="PF14319">
    <property type="entry name" value="Zn_Tnp_IS91"/>
    <property type="match status" value="1"/>
</dbReference>
<proteinExistence type="predicted"/>
<dbReference type="EMBL" id="NOZQ01000126">
    <property type="protein sequence ID" value="OYD15361.1"/>
    <property type="molecule type" value="Genomic_DNA"/>
</dbReference>
<dbReference type="Pfam" id="PF04986">
    <property type="entry name" value="Y2_Tnp"/>
    <property type="match status" value="1"/>
</dbReference>
<comment type="caution">
    <text evidence="3">The sequence shown here is derived from an EMBL/GenBank/DDBJ whole genome shotgun (WGS) entry which is preliminary data.</text>
</comment>
<dbReference type="PANTHER" id="PTHR37023:SF1">
    <property type="entry name" value="ISSOD25 TRANSPOSASE TNPA_ISSOD25"/>
    <property type="match status" value="1"/>
</dbReference>
<evidence type="ECO:0000259" key="1">
    <source>
        <dbReference type="Pfam" id="PF04986"/>
    </source>
</evidence>
<evidence type="ECO:0000313" key="4">
    <source>
        <dbReference type="Proteomes" id="UP000215215"/>
    </source>
</evidence>
<dbReference type="Proteomes" id="UP000215215">
    <property type="component" value="Unassembled WGS sequence"/>
</dbReference>
<dbReference type="InterPro" id="IPR026889">
    <property type="entry name" value="Zn_Tnp"/>
</dbReference>
<feature type="domain" description="Transposase zinc-binding" evidence="2">
    <location>
        <begin position="1"/>
        <end position="65"/>
    </location>
</feature>
<name>A0A235BT20_UNCW3</name>
<accession>A0A235BT20</accession>
<dbReference type="GO" id="GO:0004803">
    <property type="term" value="F:transposase activity"/>
    <property type="evidence" value="ECO:0007669"/>
    <property type="project" value="InterPro"/>
</dbReference>
<protein>
    <submittedName>
        <fullName evidence="3">Uncharacterized protein</fullName>
    </submittedName>
</protein>
<dbReference type="GO" id="GO:0006313">
    <property type="term" value="P:DNA transposition"/>
    <property type="evidence" value="ECO:0007669"/>
    <property type="project" value="InterPro"/>
</dbReference>
<evidence type="ECO:0000259" key="2">
    <source>
        <dbReference type="Pfam" id="PF14319"/>
    </source>
</evidence>
<dbReference type="GO" id="GO:0003677">
    <property type="term" value="F:DNA binding"/>
    <property type="evidence" value="ECO:0007669"/>
    <property type="project" value="InterPro"/>
</dbReference>
<organism evidence="3 4">
    <name type="scientific">candidate division WOR-3 bacterium JGI_Cruoil_03_44_89</name>
    <dbReference type="NCBI Taxonomy" id="1973748"/>
    <lineage>
        <taxon>Bacteria</taxon>
        <taxon>Bacteria division WOR-3</taxon>
    </lineage>
</organism>
<feature type="domain" description="Transposase IS801/IS1294" evidence="1">
    <location>
        <begin position="103"/>
        <end position="314"/>
    </location>
</feature>
<dbReference type="InterPro" id="IPR007069">
    <property type="entry name" value="Transposase_32"/>
</dbReference>
<dbReference type="PANTHER" id="PTHR37023">
    <property type="entry name" value="TRANSPOSASE"/>
    <property type="match status" value="1"/>
</dbReference>
<sequence length="414" mass="48021">MLNCGKEAGGFAVYKCEDCGEEVRVPFSCKTRFCNKCGVALTDEWVSRTEARMIDIEHRHVIFTMPRELWDIFAVERSLLKILQPRAAEVLKEWGNRLAITQGIITVLHTFGADLKWNPHVHSVVTEGGLTQDGKWRGWYLGRGYKQPYISFKFLQERWRSKILLSLRHKLPLIWRKNEAMREYIHNEVNRIRRKNGKRSVRKVPHCAEIQELINYLFSRSWCVNAESRVSTGINTIRYIGRYSKRPVIAESRIISYNGEYVEFLCEREDGVFGEGGLGSDTIKMGAKEFIISLLRHVPDKGFRMINQFGLYAASIWHRVRGVLISIGMFIRKSVKVLNWSERIKKSTGRDPLKCIFCGGKMLLYTIHYLREGKLRVKRYLGFGGYIARKANRVWIAGVNKFTKVEETGQLSFI</sequence>
<dbReference type="AlphaFoldDB" id="A0A235BT20"/>